<dbReference type="Gene3D" id="3.40.630.10">
    <property type="entry name" value="Zn peptidases"/>
    <property type="match status" value="1"/>
</dbReference>
<dbReference type="PANTHER" id="PTHR32494">
    <property type="entry name" value="ALLANTOATE DEIMINASE-RELATED"/>
    <property type="match status" value="1"/>
</dbReference>
<dbReference type="RefSeq" id="WP_133349484.1">
    <property type="nucleotide sequence ID" value="NZ_SMZQ01000006.1"/>
</dbReference>
<proteinExistence type="inferred from homology"/>
<dbReference type="Proteomes" id="UP000294621">
    <property type="component" value="Unassembled WGS sequence"/>
</dbReference>
<dbReference type="SUPFAM" id="SSF53187">
    <property type="entry name" value="Zn-dependent exopeptidases"/>
    <property type="match status" value="1"/>
</dbReference>
<dbReference type="NCBIfam" id="NF006770">
    <property type="entry name" value="PRK09290.1-4"/>
    <property type="match status" value="1"/>
</dbReference>
<gene>
    <name evidence="5" type="ORF">E2R57_12260</name>
</gene>
<evidence type="ECO:0000313" key="5">
    <source>
        <dbReference type="EMBL" id="TDL36715.1"/>
    </source>
</evidence>
<dbReference type="EMBL" id="SMZQ01000006">
    <property type="protein sequence ID" value="TDL36715.1"/>
    <property type="molecule type" value="Genomic_DNA"/>
</dbReference>
<reference evidence="5 6" key="1">
    <citation type="submission" date="2019-03" db="EMBL/GenBank/DDBJ databases">
        <title>Genome Sequencing and Assembly of Various Microbes Isolated from Partially Reclaimed Soil and Acid Mine Drainage (AMD) Site.</title>
        <authorList>
            <person name="Steinbock B."/>
            <person name="Bechtold R."/>
            <person name="Sevigny J.L."/>
            <person name="Thomas D."/>
            <person name="Cuthill L.R."/>
            <person name="Aveiro Johannsen E.J."/>
            <person name="Thomas K."/>
            <person name="Ghosh A."/>
        </authorList>
    </citation>
    <scope>NUCLEOTIDE SEQUENCE [LARGE SCALE GENOMIC DNA]</scope>
    <source>
        <strain evidence="5 6">S-A1</strain>
    </source>
</reference>
<keyword evidence="2 5" id="KW-0378">Hydrolase</keyword>
<accession>A0A4R5Y0F1</accession>
<feature type="binding site" evidence="3">
    <location>
        <position position="203"/>
    </location>
    <ligand>
        <name>Zn(2+)</name>
        <dbReference type="ChEBI" id="CHEBI:29105"/>
        <label>1</label>
    </ligand>
</feature>
<evidence type="ECO:0000256" key="1">
    <source>
        <dbReference type="ARBA" id="ARBA00006153"/>
    </source>
</evidence>
<feature type="binding site" evidence="3">
    <location>
        <position position="103"/>
    </location>
    <ligand>
        <name>Zn(2+)</name>
        <dbReference type="ChEBI" id="CHEBI:29105"/>
        <label>2</label>
    </ligand>
</feature>
<feature type="binding site" evidence="4">
    <location>
        <position position="287"/>
    </location>
    <ligand>
        <name>allantoate</name>
        <dbReference type="ChEBI" id="CHEBI:17536"/>
    </ligand>
</feature>
<keyword evidence="3" id="KW-0862">Zinc</keyword>
<sequence>MARTIETAPLATAPAATVTGLMAEISAVGTDALRGGYTRPVYSTAELDLRAWFTEQAEKRGLSVETDRNGAIWAWWDIPGGDRSNSLVTGSHLDSVPGGGPFDGPLGVASALVAVDILKARMATPPRPLAVVVFPEEEGSRFGVACLGSRLLTGAIDPDIARNLRDPDGSTFADVARANGLDPRHIGKDEQLLGRIGAFVELHVEQGRGLIDLDQPVAIASSILGHGRWRLSVHGQGNHAGTTLMADRHDPMVSASRMVVAVRDIARKQPHARATVGRLQPVPGGTNVIASRVDFWLDVRHPNDAVTAALVESIHLQARVIAAEEGCRVELREESLSPTVHFDPALRKDLQLALPDAPVLDTGAGHDAGVLAAYVPTAMVFVRNPSGVSHSPEEHVLDEDAETGAQTLADALLRLMA</sequence>
<dbReference type="AlphaFoldDB" id="A0A4R5Y0F1"/>
<feature type="binding site" evidence="3">
    <location>
        <position position="92"/>
    </location>
    <ligand>
        <name>Zn(2+)</name>
        <dbReference type="ChEBI" id="CHEBI:29105"/>
        <label>1</label>
    </ligand>
</feature>
<dbReference type="InterPro" id="IPR010158">
    <property type="entry name" value="Amidase_Cbmase"/>
</dbReference>
<name>A0A4R5Y0F1_9MICC</name>
<dbReference type="CDD" id="cd03884">
    <property type="entry name" value="M20_bAS"/>
    <property type="match status" value="1"/>
</dbReference>
<dbReference type="NCBIfam" id="TIGR01879">
    <property type="entry name" value="hydantase"/>
    <property type="match status" value="1"/>
</dbReference>
<dbReference type="SUPFAM" id="SSF55031">
    <property type="entry name" value="Bacterial exopeptidase dimerisation domain"/>
    <property type="match status" value="1"/>
</dbReference>
<organism evidence="5 6">
    <name type="scientific">Arthrobacter nitrophenolicus</name>
    <dbReference type="NCBI Taxonomy" id="683150"/>
    <lineage>
        <taxon>Bacteria</taxon>
        <taxon>Bacillati</taxon>
        <taxon>Actinomycetota</taxon>
        <taxon>Actinomycetes</taxon>
        <taxon>Micrococcales</taxon>
        <taxon>Micrococcaceae</taxon>
        <taxon>Arthrobacter</taxon>
    </lineage>
</organism>
<dbReference type="InterPro" id="IPR002933">
    <property type="entry name" value="Peptidase_M20"/>
</dbReference>
<evidence type="ECO:0000256" key="2">
    <source>
        <dbReference type="ARBA" id="ARBA00022801"/>
    </source>
</evidence>
<keyword evidence="3" id="KW-0479">Metal-binding</keyword>
<feature type="binding site" evidence="4">
    <location>
        <position position="300"/>
    </location>
    <ligand>
        <name>allantoate</name>
        <dbReference type="ChEBI" id="CHEBI:17536"/>
    </ligand>
</feature>
<feature type="binding site" evidence="3">
    <location>
        <position position="103"/>
    </location>
    <ligand>
        <name>Zn(2+)</name>
        <dbReference type="ChEBI" id="CHEBI:29105"/>
        <label>1</label>
    </ligand>
</feature>
<feature type="binding site" evidence="4">
    <location>
        <position position="228"/>
    </location>
    <ligand>
        <name>allantoate</name>
        <dbReference type="ChEBI" id="CHEBI:17536"/>
    </ligand>
</feature>
<dbReference type="InterPro" id="IPR036264">
    <property type="entry name" value="Bact_exopeptidase_dim_dom"/>
</dbReference>
<comment type="caution">
    <text evidence="5">The sequence shown here is derived from an EMBL/GenBank/DDBJ whole genome shotgun (WGS) entry which is preliminary data.</text>
</comment>
<dbReference type="GO" id="GO:0046872">
    <property type="term" value="F:metal ion binding"/>
    <property type="evidence" value="ECO:0007669"/>
    <property type="project" value="UniProtKB-KW"/>
</dbReference>
<dbReference type="OrthoDB" id="9808195at2"/>
<dbReference type="PIRSF" id="PIRSF001235">
    <property type="entry name" value="Amidase_carbamoylase"/>
    <property type="match status" value="1"/>
</dbReference>
<evidence type="ECO:0000313" key="6">
    <source>
        <dbReference type="Proteomes" id="UP000294621"/>
    </source>
</evidence>
<dbReference type="Pfam" id="PF01546">
    <property type="entry name" value="Peptidase_M20"/>
    <property type="match status" value="1"/>
</dbReference>
<dbReference type="PANTHER" id="PTHR32494:SF5">
    <property type="entry name" value="ALLANTOATE AMIDOHYDROLASE"/>
    <property type="match status" value="1"/>
</dbReference>
<dbReference type="Gene3D" id="3.30.70.360">
    <property type="match status" value="1"/>
</dbReference>
<protein>
    <submittedName>
        <fullName evidence="5">Allantoate amidohydrolase</fullName>
    </submittedName>
</protein>
<evidence type="ECO:0000256" key="4">
    <source>
        <dbReference type="PIRSR" id="PIRSR001235-2"/>
    </source>
</evidence>
<evidence type="ECO:0000256" key="3">
    <source>
        <dbReference type="PIRSR" id="PIRSR001235-1"/>
    </source>
</evidence>
<dbReference type="GO" id="GO:0016813">
    <property type="term" value="F:hydrolase activity, acting on carbon-nitrogen (but not peptide) bonds, in linear amidines"/>
    <property type="evidence" value="ECO:0007669"/>
    <property type="project" value="InterPro"/>
</dbReference>
<feature type="binding site" evidence="3">
    <location>
        <position position="138"/>
    </location>
    <ligand>
        <name>Zn(2+)</name>
        <dbReference type="ChEBI" id="CHEBI:29105"/>
        <label>2</label>
    </ligand>
</feature>
<comment type="cofactor">
    <cofactor evidence="3">
        <name>Zn(2+)</name>
        <dbReference type="ChEBI" id="CHEBI:29105"/>
    </cofactor>
    <text evidence="3">Binds 2 Zn(2+) ions per subunit.</text>
</comment>
<feature type="binding site" evidence="3">
    <location>
        <position position="390"/>
    </location>
    <ligand>
        <name>Zn(2+)</name>
        <dbReference type="ChEBI" id="CHEBI:29105"/>
        <label>2</label>
    </ligand>
</feature>
<comment type="similarity">
    <text evidence="1">Belongs to the peptidase M20 family.</text>
</comment>